<name>A0A3N4N563_9FLAO</name>
<proteinExistence type="predicted"/>
<evidence type="ECO:0008006" key="4">
    <source>
        <dbReference type="Google" id="ProtNLM"/>
    </source>
</evidence>
<keyword evidence="1" id="KW-0472">Membrane</keyword>
<evidence type="ECO:0000313" key="2">
    <source>
        <dbReference type="EMBL" id="RPD91251.1"/>
    </source>
</evidence>
<evidence type="ECO:0000256" key="1">
    <source>
        <dbReference type="SAM" id="Phobius"/>
    </source>
</evidence>
<dbReference type="OrthoDB" id="9807384at2"/>
<evidence type="ECO:0000313" key="3">
    <source>
        <dbReference type="Proteomes" id="UP000270856"/>
    </source>
</evidence>
<keyword evidence="1" id="KW-0812">Transmembrane</keyword>
<accession>A0A3N4N563</accession>
<dbReference type="Pfam" id="PF13584">
    <property type="entry name" value="BatD"/>
    <property type="match status" value="1"/>
</dbReference>
<sequence>MTNAQIKEPLEPKVSVKADTTKIRIGEQINYQITVENVETGVTFPELKLDPTGKIEVVEDLNIDTLKNRLVRKYLLTSFDSGSYTIPQQKITVWSQEYLTDSIKVDVATVAVDTLKQNMYPIKAVQDEPYTFDDFKNYLWWLLGILLVLAIVLYFVFRKKKTIEEIEAKIPPYDLALKRLKELDNKQLWQKNKIKQYYVELTDIVRSYIERELNIPALESTTNELMETITDFNKSSSLDIPDTTLKKLQKLLKDADLVKFAKYVPLSNEIELHRNDAGELIEVLHPKTKKEDEAVE</sequence>
<dbReference type="InterPro" id="IPR025738">
    <property type="entry name" value="BatD"/>
</dbReference>
<protein>
    <recommendedName>
        <fullName evidence="4">Protein BatD</fullName>
    </recommendedName>
</protein>
<keyword evidence="3" id="KW-1185">Reference proteome</keyword>
<gene>
    <name evidence="2" type="ORF">EGM88_14810</name>
</gene>
<dbReference type="Proteomes" id="UP000270856">
    <property type="component" value="Unassembled WGS sequence"/>
</dbReference>
<organism evidence="2 3">
    <name type="scientific">Aureibaculum marinum</name>
    <dbReference type="NCBI Taxonomy" id="2487930"/>
    <lineage>
        <taxon>Bacteria</taxon>
        <taxon>Pseudomonadati</taxon>
        <taxon>Bacteroidota</taxon>
        <taxon>Flavobacteriia</taxon>
        <taxon>Flavobacteriales</taxon>
        <taxon>Flavobacteriaceae</taxon>
        <taxon>Aureibaculum</taxon>
    </lineage>
</organism>
<comment type="caution">
    <text evidence="2">The sequence shown here is derived from an EMBL/GenBank/DDBJ whole genome shotgun (WGS) entry which is preliminary data.</text>
</comment>
<feature type="transmembrane region" description="Helical" evidence="1">
    <location>
        <begin position="138"/>
        <end position="157"/>
    </location>
</feature>
<reference evidence="2 3" key="1">
    <citation type="submission" date="2018-11" db="EMBL/GenBank/DDBJ databases">
        <title>Aureibaculum marinum gen. nov., sp. nov., a member of the family Flavobacteriaceae isolated from the Bohai Sea.</title>
        <authorList>
            <person name="Ji X."/>
        </authorList>
    </citation>
    <scope>NUCLEOTIDE SEQUENCE [LARGE SCALE GENOMIC DNA]</scope>
    <source>
        <strain evidence="2 3">BH-SD17</strain>
    </source>
</reference>
<dbReference type="AlphaFoldDB" id="A0A3N4N563"/>
<dbReference type="EMBL" id="RPFJ01000074">
    <property type="protein sequence ID" value="RPD91251.1"/>
    <property type="molecule type" value="Genomic_DNA"/>
</dbReference>
<keyword evidence="1" id="KW-1133">Transmembrane helix</keyword>